<dbReference type="InterPro" id="IPR023393">
    <property type="entry name" value="START-like_dom_sf"/>
</dbReference>
<reference evidence="1" key="1">
    <citation type="journal article" date="2015" name="Genome Announc.">
        <title>Draft Genome Sequence of Bacteroidales Strain TBC1, a Novel Isolate from a Methanogenic Wastewater Treatment System.</title>
        <authorList>
            <person name="Tourlousse D.M."/>
            <person name="Matsuura N."/>
            <person name="Sun L."/>
            <person name="Toyonaga M."/>
            <person name="Kuroda K."/>
            <person name="Ohashi A."/>
            <person name="Cruz R."/>
            <person name="Yamaguchi T."/>
            <person name="Sekiguchi Y."/>
        </authorList>
    </citation>
    <scope>NUCLEOTIDE SEQUENCE [LARGE SCALE GENOMIC DNA]</scope>
    <source>
        <strain evidence="1">TBC1</strain>
    </source>
</reference>
<dbReference type="Gene3D" id="3.30.530.20">
    <property type="match status" value="1"/>
</dbReference>
<sequence>MKTLKRILLLILALVALMLIVAAFVKKEYSLEREITVNKPKPEVFDYVRYLKNQDNYSVWSQIDPDMKKEFSGADGTVGFVSAWESDDKRVGKGEQEITGITEGDRIDYELRFKEPFESTAYTYMICESTGEHTTLVKWGFSGRMNYPMNLMLLFMNMEGMLAPDFENGLTRLKQILEAPEN</sequence>
<dbReference type="AlphaFoldDB" id="A0A0S7BZ74"/>
<organism evidence="1">
    <name type="scientific">Lentimicrobium saccharophilum</name>
    <dbReference type="NCBI Taxonomy" id="1678841"/>
    <lineage>
        <taxon>Bacteria</taxon>
        <taxon>Pseudomonadati</taxon>
        <taxon>Bacteroidota</taxon>
        <taxon>Bacteroidia</taxon>
        <taxon>Bacteroidales</taxon>
        <taxon>Lentimicrobiaceae</taxon>
        <taxon>Lentimicrobium</taxon>
    </lineage>
</organism>
<evidence type="ECO:0000313" key="1">
    <source>
        <dbReference type="EMBL" id="GAP43134.1"/>
    </source>
</evidence>
<dbReference type="EMBL" id="DF968182">
    <property type="protein sequence ID" value="GAP43134.1"/>
    <property type="molecule type" value="Genomic_DNA"/>
</dbReference>
<dbReference type="SUPFAM" id="SSF55961">
    <property type="entry name" value="Bet v1-like"/>
    <property type="match status" value="1"/>
</dbReference>
<dbReference type="RefSeq" id="WP_062039907.1">
    <property type="nucleotide sequence ID" value="NZ_DF968182.1"/>
</dbReference>
<accession>A0A0S7BZ74</accession>
<evidence type="ECO:0000313" key="2">
    <source>
        <dbReference type="Proteomes" id="UP000053091"/>
    </source>
</evidence>
<dbReference type="CDD" id="cd07818">
    <property type="entry name" value="SRPBCC_1"/>
    <property type="match status" value="1"/>
</dbReference>
<keyword evidence="2" id="KW-1185">Reference proteome</keyword>
<dbReference type="OrthoDB" id="9807923at2"/>
<gene>
    <name evidence="1" type="ORF">TBC1_111276</name>
</gene>
<dbReference type="PATRIC" id="fig|1678841.3.peg.1449"/>
<dbReference type="Proteomes" id="UP000053091">
    <property type="component" value="Unassembled WGS sequence"/>
</dbReference>
<proteinExistence type="predicted"/>
<dbReference type="STRING" id="1678841.TBC1_111276"/>
<name>A0A0S7BZ74_9BACT</name>
<protein>
    <submittedName>
        <fullName evidence="1">Polyketide cyclase</fullName>
    </submittedName>
</protein>